<feature type="region of interest" description="Disordered" evidence="2">
    <location>
        <begin position="11"/>
        <end position="35"/>
    </location>
</feature>
<dbReference type="GO" id="GO:0006487">
    <property type="term" value="P:protein N-linked glycosylation"/>
    <property type="evidence" value="ECO:0007669"/>
    <property type="project" value="TreeGrafter"/>
</dbReference>
<comment type="similarity">
    <text evidence="1">Belongs to the ANP1/MMN9/VAN1 family.</text>
</comment>
<dbReference type="Gene3D" id="3.90.550.10">
    <property type="entry name" value="Spore Coat Polysaccharide Biosynthesis Protein SpsA, Chain A"/>
    <property type="match status" value="1"/>
</dbReference>
<organism evidence="4 5">
    <name type="scientific">Maudiozyma humilis</name>
    <name type="common">Sour dough yeast</name>
    <name type="synonym">Kazachstania humilis</name>
    <dbReference type="NCBI Taxonomy" id="51915"/>
    <lineage>
        <taxon>Eukaryota</taxon>
        <taxon>Fungi</taxon>
        <taxon>Dikarya</taxon>
        <taxon>Ascomycota</taxon>
        <taxon>Saccharomycotina</taxon>
        <taxon>Saccharomycetes</taxon>
        <taxon>Saccharomycetales</taxon>
        <taxon>Saccharomycetaceae</taxon>
        <taxon>Maudiozyma</taxon>
    </lineage>
</organism>
<sequence length="537" mass="60876">MGLLDRVNRVMGTRRETTPLPTTNSDYANGKGKDKKYVPRTGKSRAAAARRKLAIIVTLTVAAFFLCYRYACGSFGLNLGGTNSPKVSGDPFDLSTISIKVPSYTTQELHDTEYYNYDFEDIDPKVVQKFDQGVEHYLISQYGSDVLTPKDTERYERELEMLLDSSIEKYDLADFRGDAHGTEHRDHVLVLVPLRDAEDVLPLMFKHLMNLTYPHELIDVAFLVSDCSEGDHTLDALLAYSQQLQNGTLSQVFAEMDYVNEKTGGLGVGNTQADTLHLKYMSPEYIAQINKAFKPPFHRDYDKPFRSIQVFQKDFGQVIGQGFSDRHAVKVQGIRRKLMGRARNWLTANALKPYHSWVYWRDADVELCPGSVIEDLMAKDYDVMVPNVWRPLPVFLDSAQPYDLNSWVESQEALNLATTLDEDDVIVEGYAEYPTWRVHLAYLRNENGDPNEVLDLDGVGGVSILAKAKIFRSGVQFPAFTFENHAETEAFGKMAKKMGYRVGGLPHYTLWHIYEPSDDDLKEIAIKEREMKGNNVA</sequence>
<comment type="caution">
    <text evidence="4">The sequence shown here is derived from an EMBL/GenBank/DDBJ whole genome shotgun (WGS) entry which is preliminary data.</text>
</comment>
<protein>
    <submittedName>
        <fullName evidence="4">Van1 protein</fullName>
    </submittedName>
</protein>
<evidence type="ECO:0000313" key="4">
    <source>
        <dbReference type="EMBL" id="GMM58540.1"/>
    </source>
</evidence>
<dbReference type="GO" id="GO:0000136">
    <property type="term" value="C:mannan polymerase complex"/>
    <property type="evidence" value="ECO:0007669"/>
    <property type="project" value="TreeGrafter"/>
</dbReference>
<evidence type="ECO:0000313" key="5">
    <source>
        <dbReference type="Proteomes" id="UP001377567"/>
    </source>
</evidence>
<dbReference type="Proteomes" id="UP001377567">
    <property type="component" value="Unassembled WGS sequence"/>
</dbReference>
<dbReference type="GO" id="GO:0000009">
    <property type="term" value="F:alpha-1,6-mannosyltransferase activity"/>
    <property type="evidence" value="ECO:0007669"/>
    <property type="project" value="TreeGrafter"/>
</dbReference>
<name>A0AAV5S3V5_MAUHU</name>
<dbReference type="Pfam" id="PF03452">
    <property type="entry name" value="Anp1"/>
    <property type="match status" value="1"/>
</dbReference>
<dbReference type="EMBL" id="BTGD01000025">
    <property type="protein sequence ID" value="GMM58540.1"/>
    <property type="molecule type" value="Genomic_DNA"/>
</dbReference>
<keyword evidence="5" id="KW-1185">Reference proteome</keyword>
<evidence type="ECO:0000256" key="1">
    <source>
        <dbReference type="ARBA" id="ARBA00037964"/>
    </source>
</evidence>
<accession>A0AAV5S3V5</accession>
<reference evidence="4 5" key="1">
    <citation type="journal article" date="2023" name="Elife">
        <title>Identification of key yeast species and microbe-microbe interactions impacting larval growth of Drosophila in the wild.</title>
        <authorList>
            <person name="Mure A."/>
            <person name="Sugiura Y."/>
            <person name="Maeda R."/>
            <person name="Honda K."/>
            <person name="Sakurai N."/>
            <person name="Takahashi Y."/>
            <person name="Watada M."/>
            <person name="Katoh T."/>
            <person name="Gotoh A."/>
            <person name="Gotoh Y."/>
            <person name="Taniguchi I."/>
            <person name="Nakamura K."/>
            <person name="Hayashi T."/>
            <person name="Katayama T."/>
            <person name="Uemura T."/>
            <person name="Hattori Y."/>
        </authorList>
    </citation>
    <scope>NUCLEOTIDE SEQUENCE [LARGE SCALE GENOMIC DNA]</scope>
    <source>
        <strain evidence="4 5">KH-74</strain>
    </source>
</reference>
<gene>
    <name evidence="4" type="ORF">DAKH74_051570</name>
</gene>
<keyword evidence="3" id="KW-1133">Transmembrane helix</keyword>
<dbReference type="GO" id="GO:0000032">
    <property type="term" value="P:cell wall mannoprotein biosynthetic process"/>
    <property type="evidence" value="ECO:0007669"/>
    <property type="project" value="TreeGrafter"/>
</dbReference>
<proteinExistence type="inferred from homology"/>
<dbReference type="FunFam" id="3.90.550.10:FF:000163">
    <property type="entry name" value="Van1p"/>
    <property type="match status" value="1"/>
</dbReference>
<evidence type="ECO:0000256" key="3">
    <source>
        <dbReference type="SAM" id="Phobius"/>
    </source>
</evidence>
<evidence type="ECO:0000256" key="2">
    <source>
        <dbReference type="SAM" id="MobiDB-lite"/>
    </source>
</evidence>
<dbReference type="PANTHER" id="PTHR43083">
    <property type="entry name" value="MANNAN POLYMERASE II"/>
    <property type="match status" value="1"/>
</dbReference>
<dbReference type="PANTHER" id="PTHR43083:SF5">
    <property type="entry name" value="MANNAN POLYMERASE I COMPLEX VAN1 SUBUNIT"/>
    <property type="match status" value="1"/>
</dbReference>
<dbReference type="InterPro" id="IPR029044">
    <property type="entry name" value="Nucleotide-diphossugar_trans"/>
</dbReference>
<feature type="transmembrane region" description="Helical" evidence="3">
    <location>
        <begin position="53"/>
        <end position="71"/>
    </location>
</feature>
<dbReference type="InterPro" id="IPR052086">
    <property type="entry name" value="Mannan_Polymerase_Subunit"/>
</dbReference>
<dbReference type="AlphaFoldDB" id="A0AAV5S3V5"/>
<keyword evidence="3" id="KW-0812">Transmembrane</keyword>
<keyword evidence="3" id="KW-0472">Membrane</keyword>
<dbReference type="CDD" id="cd00761">
    <property type="entry name" value="Glyco_tranf_GTA_type"/>
    <property type="match status" value="1"/>
</dbReference>
<dbReference type="SUPFAM" id="SSF53448">
    <property type="entry name" value="Nucleotide-diphospho-sugar transferases"/>
    <property type="match status" value="1"/>
</dbReference>